<dbReference type="EMBL" id="JAVDUP010000004">
    <property type="protein sequence ID" value="MDR6901951.1"/>
    <property type="molecule type" value="Genomic_DNA"/>
</dbReference>
<proteinExistence type="inferred from homology"/>
<dbReference type="Gene3D" id="3.10.300.10">
    <property type="entry name" value="Methylpurine-DNA glycosylase (MPG)"/>
    <property type="match status" value="1"/>
</dbReference>
<dbReference type="NCBIfam" id="NF002003">
    <property type="entry name" value="PRK00802.1-3"/>
    <property type="match status" value="1"/>
</dbReference>
<keyword evidence="3 5" id="KW-0378">Hydrolase</keyword>
<dbReference type="GO" id="GO:0003905">
    <property type="term" value="F:alkylbase DNA N-glycosylase activity"/>
    <property type="evidence" value="ECO:0007669"/>
    <property type="project" value="UniProtKB-EC"/>
</dbReference>
<keyword evidence="2 5" id="KW-0227">DNA damage</keyword>
<reference evidence="6 7" key="1">
    <citation type="submission" date="2023-07" db="EMBL/GenBank/DDBJ databases">
        <title>Sorghum-associated microbial communities from plants grown in Nebraska, USA.</title>
        <authorList>
            <person name="Schachtman D."/>
        </authorList>
    </citation>
    <scope>NUCLEOTIDE SEQUENCE [LARGE SCALE GENOMIC DNA]</scope>
    <source>
        <strain evidence="6 7">3199</strain>
    </source>
</reference>
<evidence type="ECO:0000256" key="2">
    <source>
        <dbReference type="ARBA" id="ARBA00022763"/>
    </source>
</evidence>
<dbReference type="SUPFAM" id="SSF50486">
    <property type="entry name" value="FMT C-terminal domain-like"/>
    <property type="match status" value="1"/>
</dbReference>
<dbReference type="InterPro" id="IPR011034">
    <property type="entry name" value="Formyl_transferase-like_C_sf"/>
</dbReference>
<evidence type="ECO:0000256" key="4">
    <source>
        <dbReference type="ARBA" id="ARBA00023204"/>
    </source>
</evidence>
<evidence type="ECO:0000313" key="7">
    <source>
        <dbReference type="Proteomes" id="UP001250791"/>
    </source>
</evidence>
<evidence type="ECO:0000256" key="3">
    <source>
        <dbReference type="ARBA" id="ARBA00022801"/>
    </source>
</evidence>
<dbReference type="HAMAP" id="MF_00527">
    <property type="entry name" value="3MGH"/>
    <property type="match status" value="1"/>
</dbReference>
<dbReference type="InterPro" id="IPR003180">
    <property type="entry name" value="MPG"/>
</dbReference>
<dbReference type="PANTHER" id="PTHR10429">
    <property type="entry name" value="DNA-3-METHYLADENINE GLYCOSYLASE"/>
    <property type="match status" value="1"/>
</dbReference>
<organism evidence="6 7">
    <name type="scientific">Rhizobium miluonense</name>
    <dbReference type="NCBI Taxonomy" id="411945"/>
    <lineage>
        <taxon>Bacteria</taxon>
        <taxon>Pseudomonadati</taxon>
        <taxon>Pseudomonadota</taxon>
        <taxon>Alphaproteobacteria</taxon>
        <taxon>Hyphomicrobiales</taxon>
        <taxon>Rhizobiaceae</taxon>
        <taxon>Rhizobium/Agrobacterium group</taxon>
        <taxon>Rhizobium</taxon>
    </lineage>
</organism>
<evidence type="ECO:0000256" key="1">
    <source>
        <dbReference type="ARBA" id="ARBA00009232"/>
    </source>
</evidence>
<evidence type="ECO:0000313" key="6">
    <source>
        <dbReference type="EMBL" id="MDR6901951.1"/>
    </source>
</evidence>
<evidence type="ECO:0000256" key="5">
    <source>
        <dbReference type="HAMAP-Rule" id="MF_00527"/>
    </source>
</evidence>
<accession>A0ABU1SSJ3</accession>
<keyword evidence="7" id="KW-1185">Reference proteome</keyword>
<dbReference type="Proteomes" id="UP001250791">
    <property type="component" value="Unassembled WGS sequence"/>
</dbReference>
<dbReference type="PANTHER" id="PTHR10429:SF0">
    <property type="entry name" value="DNA-3-METHYLADENINE GLYCOSYLASE"/>
    <property type="match status" value="1"/>
</dbReference>
<gene>
    <name evidence="6" type="ORF">J2W52_003582</name>
</gene>
<dbReference type="InterPro" id="IPR036995">
    <property type="entry name" value="MPG_sf"/>
</dbReference>
<sequence>MRFTVVGIGGRIVETEAYRPDDEASHAYRGPTPRNAAMFGPAGHVYVYRSYGIHWCLNFVCTKGSAVLIRAIEPENGIEDMIRRRGLADIDSLCNGPGKLSQALDIDISLDGRSLDVPPFSLSIAEPVPVVSGKRIGITKNINPLWRFGAAGSRFVSRRFL</sequence>
<dbReference type="Pfam" id="PF02245">
    <property type="entry name" value="Pur_DNA_glyco"/>
    <property type="match status" value="1"/>
</dbReference>
<dbReference type="EC" id="3.2.2.-" evidence="5"/>
<keyword evidence="6" id="KW-0326">Glycosidase</keyword>
<comment type="caution">
    <text evidence="6">The sequence shown here is derived from an EMBL/GenBank/DDBJ whole genome shotgun (WGS) entry which is preliminary data.</text>
</comment>
<name>A0ABU1SSJ3_9HYPH</name>
<comment type="similarity">
    <text evidence="1 5">Belongs to the DNA glycosylase MPG family.</text>
</comment>
<protein>
    <recommendedName>
        <fullName evidence="5">Putative 3-methyladenine DNA glycosylase</fullName>
        <ecNumber evidence="5">3.2.2.-</ecNumber>
    </recommendedName>
</protein>
<keyword evidence="4 5" id="KW-0234">DNA repair</keyword>
<dbReference type="NCBIfam" id="TIGR00567">
    <property type="entry name" value="3mg"/>
    <property type="match status" value="1"/>
</dbReference>
<dbReference type="CDD" id="cd00540">
    <property type="entry name" value="AAG"/>
    <property type="match status" value="1"/>
</dbReference>